<accession>A0A344LR19</accession>
<dbReference type="Gene3D" id="3.30.2310.20">
    <property type="entry name" value="RelE-like"/>
    <property type="match status" value="1"/>
</dbReference>
<keyword evidence="3" id="KW-1185">Reference proteome</keyword>
<proteinExistence type="predicted"/>
<evidence type="ECO:0000313" key="3">
    <source>
        <dbReference type="Proteomes" id="UP000251561"/>
    </source>
</evidence>
<keyword evidence="1" id="KW-1277">Toxin-antitoxin system</keyword>
<evidence type="ECO:0000313" key="2">
    <source>
        <dbReference type="EMBL" id="AXB56361.1"/>
    </source>
</evidence>
<dbReference type="EMBL" id="CP030261">
    <property type="protein sequence ID" value="AXB56361.1"/>
    <property type="molecule type" value="Genomic_DNA"/>
</dbReference>
<reference evidence="2 3" key="1">
    <citation type="submission" date="2018-06" db="EMBL/GenBank/DDBJ databases">
        <title>Genome sequencing of Flavobacterium.</title>
        <authorList>
            <person name="Baek M.-G."/>
            <person name="Yi H."/>
        </authorList>
    </citation>
    <scope>NUCLEOTIDE SEQUENCE [LARGE SCALE GENOMIC DNA]</scope>
    <source>
        <strain evidence="2 3">HYN0086</strain>
    </source>
</reference>
<dbReference type="KEGG" id="ffl:HYN86_06995"/>
<gene>
    <name evidence="2" type="ORF">HYN86_06995</name>
</gene>
<dbReference type="Pfam" id="PF05016">
    <property type="entry name" value="ParE_toxin"/>
    <property type="match status" value="1"/>
</dbReference>
<dbReference type="Proteomes" id="UP000251561">
    <property type="component" value="Chromosome"/>
</dbReference>
<dbReference type="RefSeq" id="WP_113677390.1">
    <property type="nucleotide sequence ID" value="NZ_CP030261.1"/>
</dbReference>
<sequence length="97" mass="11397">MALKFIWTSQAVKGFNKVVDYLEAKWTVKEILNLENKIQQVINQISHNPEQFPKSEKNVSLHKATIDKNNYLVYRLNKESNTVEIINFRGTKQKPKH</sequence>
<dbReference type="InterPro" id="IPR007712">
    <property type="entry name" value="RelE/ParE_toxin"/>
</dbReference>
<name>A0A344LR19_9FLAO</name>
<dbReference type="AlphaFoldDB" id="A0A344LR19"/>
<dbReference type="OrthoDB" id="963196at2"/>
<evidence type="ECO:0000256" key="1">
    <source>
        <dbReference type="ARBA" id="ARBA00022649"/>
    </source>
</evidence>
<dbReference type="InterPro" id="IPR035093">
    <property type="entry name" value="RelE/ParE_toxin_dom_sf"/>
</dbReference>
<protein>
    <submittedName>
        <fullName evidence="2">Type II toxin-antitoxin system RelE/ParE family toxin</fullName>
    </submittedName>
</protein>
<organism evidence="2 3">
    <name type="scientific">Flavobacterium fluviale</name>
    <dbReference type="NCBI Taxonomy" id="2249356"/>
    <lineage>
        <taxon>Bacteria</taxon>
        <taxon>Pseudomonadati</taxon>
        <taxon>Bacteroidota</taxon>
        <taxon>Flavobacteriia</taxon>
        <taxon>Flavobacteriales</taxon>
        <taxon>Flavobacteriaceae</taxon>
        <taxon>Flavobacterium</taxon>
    </lineage>
</organism>